<feature type="transmembrane region" description="Helical" evidence="1">
    <location>
        <begin position="81"/>
        <end position="100"/>
    </location>
</feature>
<dbReference type="OrthoDB" id="2621342at2759"/>
<keyword evidence="1" id="KW-0812">Transmembrane</keyword>
<proteinExistence type="predicted"/>
<evidence type="ECO:0000256" key="1">
    <source>
        <dbReference type="SAM" id="Phobius"/>
    </source>
</evidence>
<dbReference type="Proteomes" id="UP000807769">
    <property type="component" value="Unassembled WGS sequence"/>
</dbReference>
<protein>
    <submittedName>
        <fullName evidence="2">Uncharacterized protein</fullName>
    </submittedName>
</protein>
<sequence length="270" mass="31231">MNFAMRLSFEKEVMRSSSCLRRERQWSVMTYLYLAVRYFGILVVICYGIFLFMQWGISAYSALTKVILIWRLYALYNQSKYILYVLLGLFLPVVALYIAVDIFLWSRPSAISVQEIIITPNIKYCGALFHIGPMPAIFASIPIICYDILLVVLAIATLWNHLKERKELCMKPNTYVVMIVRYHIIYFVMNLASQLFTAILWANLPIVVMYLILLFNDTAPFILVPRLIISIWETHANDNCVHVSTTFEDCVCWTSPPVLEQHEMDSGVSP</sequence>
<accession>A0A9P7JD96</accession>
<evidence type="ECO:0000313" key="3">
    <source>
        <dbReference type="Proteomes" id="UP000807769"/>
    </source>
</evidence>
<comment type="caution">
    <text evidence="2">The sequence shown here is derived from an EMBL/GenBank/DDBJ whole genome shotgun (WGS) entry which is preliminary data.</text>
</comment>
<dbReference type="EMBL" id="JABBWG010000017">
    <property type="protein sequence ID" value="KAG1815924.1"/>
    <property type="molecule type" value="Genomic_DNA"/>
</dbReference>
<keyword evidence="1" id="KW-1133">Transmembrane helix</keyword>
<keyword evidence="1" id="KW-0472">Membrane</keyword>
<dbReference type="RefSeq" id="XP_041192730.1">
    <property type="nucleotide sequence ID" value="XM_041335671.1"/>
</dbReference>
<feature type="transmembrane region" description="Helical" evidence="1">
    <location>
        <begin position="57"/>
        <end position="74"/>
    </location>
</feature>
<dbReference type="AlphaFoldDB" id="A0A9P7JD96"/>
<organism evidence="2 3">
    <name type="scientific">Suillus subaureus</name>
    <dbReference type="NCBI Taxonomy" id="48587"/>
    <lineage>
        <taxon>Eukaryota</taxon>
        <taxon>Fungi</taxon>
        <taxon>Dikarya</taxon>
        <taxon>Basidiomycota</taxon>
        <taxon>Agaricomycotina</taxon>
        <taxon>Agaricomycetes</taxon>
        <taxon>Agaricomycetidae</taxon>
        <taxon>Boletales</taxon>
        <taxon>Suillineae</taxon>
        <taxon>Suillaceae</taxon>
        <taxon>Suillus</taxon>
    </lineage>
</organism>
<keyword evidence="3" id="KW-1185">Reference proteome</keyword>
<feature type="transmembrane region" description="Helical" evidence="1">
    <location>
        <begin position="31"/>
        <end position="51"/>
    </location>
</feature>
<reference evidence="2" key="1">
    <citation type="journal article" date="2020" name="New Phytol.">
        <title>Comparative genomics reveals dynamic genome evolution in host specialist ectomycorrhizal fungi.</title>
        <authorList>
            <person name="Lofgren L.A."/>
            <person name="Nguyen N.H."/>
            <person name="Vilgalys R."/>
            <person name="Ruytinx J."/>
            <person name="Liao H.L."/>
            <person name="Branco S."/>
            <person name="Kuo A."/>
            <person name="LaButti K."/>
            <person name="Lipzen A."/>
            <person name="Andreopoulos W."/>
            <person name="Pangilinan J."/>
            <person name="Riley R."/>
            <person name="Hundley H."/>
            <person name="Na H."/>
            <person name="Barry K."/>
            <person name="Grigoriev I.V."/>
            <person name="Stajich J.E."/>
            <person name="Kennedy P.G."/>
        </authorList>
    </citation>
    <scope>NUCLEOTIDE SEQUENCE</scope>
    <source>
        <strain evidence="2">MN1</strain>
    </source>
</reference>
<name>A0A9P7JD96_9AGAM</name>
<feature type="transmembrane region" description="Helical" evidence="1">
    <location>
        <begin position="136"/>
        <end position="160"/>
    </location>
</feature>
<dbReference type="GeneID" id="64629688"/>
<evidence type="ECO:0000313" key="2">
    <source>
        <dbReference type="EMBL" id="KAG1815924.1"/>
    </source>
</evidence>
<gene>
    <name evidence="2" type="ORF">BJ212DRAFT_1355490</name>
</gene>